<proteinExistence type="predicted"/>
<comment type="caution">
    <text evidence="9">The sequence shown here is derived from an EMBL/GenBank/DDBJ whole genome shotgun (WGS) entry which is preliminary data.</text>
</comment>
<dbReference type="InterPro" id="IPR005467">
    <property type="entry name" value="His_kinase_dom"/>
</dbReference>
<dbReference type="Proteomes" id="UP000231579">
    <property type="component" value="Unassembled WGS sequence"/>
</dbReference>
<dbReference type="SUPFAM" id="SSF47384">
    <property type="entry name" value="Homodimeric domain of signal transducing histidine kinase"/>
    <property type="match status" value="1"/>
</dbReference>
<dbReference type="CDD" id="cd00082">
    <property type="entry name" value="HisKA"/>
    <property type="match status" value="1"/>
</dbReference>
<feature type="transmembrane region" description="Helical" evidence="7">
    <location>
        <begin position="67"/>
        <end position="87"/>
    </location>
</feature>
<dbReference type="EC" id="2.7.13.3" evidence="2"/>
<dbReference type="PANTHER" id="PTHR43711:SF31">
    <property type="entry name" value="HISTIDINE KINASE"/>
    <property type="match status" value="1"/>
</dbReference>
<dbReference type="Gene3D" id="3.30.565.10">
    <property type="entry name" value="Histidine kinase-like ATPase, C-terminal domain"/>
    <property type="match status" value="1"/>
</dbReference>
<keyword evidence="7" id="KW-0812">Transmembrane</keyword>
<keyword evidence="7" id="KW-1133">Transmembrane helix</keyword>
<dbReference type="InterPro" id="IPR036097">
    <property type="entry name" value="HisK_dim/P_sf"/>
</dbReference>
<organism evidence="9 10">
    <name type="scientific">Candidatus Shapirobacteria bacterium CG10_big_fil_rev_8_21_14_0_10_48_15</name>
    <dbReference type="NCBI Taxonomy" id="1974484"/>
    <lineage>
        <taxon>Bacteria</taxon>
        <taxon>Candidatus Shapironibacteriota</taxon>
    </lineage>
</organism>
<dbReference type="AlphaFoldDB" id="A0A2M8L6W2"/>
<reference evidence="10" key="1">
    <citation type="submission" date="2017-09" db="EMBL/GenBank/DDBJ databases">
        <title>Depth-based differentiation of microbial function through sediment-hosted aquifers and enrichment of novel symbionts in the deep terrestrial subsurface.</title>
        <authorList>
            <person name="Probst A.J."/>
            <person name="Ladd B."/>
            <person name="Jarett J.K."/>
            <person name="Geller-Mcgrath D.E."/>
            <person name="Sieber C.M.K."/>
            <person name="Emerson J.B."/>
            <person name="Anantharaman K."/>
            <person name="Thomas B.C."/>
            <person name="Malmstrom R."/>
            <person name="Stieglmeier M."/>
            <person name="Klingl A."/>
            <person name="Woyke T."/>
            <person name="Ryan C.M."/>
            <person name="Banfield J.F."/>
        </authorList>
    </citation>
    <scope>NUCLEOTIDE SEQUENCE [LARGE SCALE GENOMIC DNA]</scope>
</reference>
<comment type="catalytic activity">
    <reaction evidence="1">
        <text>ATP + protein L-histidine = ADP + protein N-phospho-L-histidine.</text>
        <dbReference type="EC" id="2.7.13.3"/>
    </reaction>
</comment>
<keyword evidence="3" id="KW-0597">Phosphoprotein</keyword>
<feature type="transmembrane region" description="Helical" evidence="7">
    <location>
        <begin position="198"/>
        <end position="218"/>
    </location>
</feature>
<dbReference type="GO" id="GO:0000155">
    <property type="term" value="F:phosphorelay sensor kinase activity"/>
    <property type="evidence" value="ECO:0007669"/>
    <property type="project" value="InterPro"/>
</dbReference>
<dbReference type="PROSITE" id="PS50109">
    <property type="entry name" value="HIS_KIN"/>
    <property type="match status" value="1"/>
</dbReference>
<evidence type="ECO:0000256" key="6">
    <source>
        <dbReference type="ARBA" id="ARBA00023012"/>
    </source>
</evidence>
<dbReference type="PANTHER" id="PTHR43711">
    <property type="entry name" value="TWO-COMPONENT HISTIDINE KINASE"/>
    <property type="match status" value="1"/>
</dbReference>
<feature type="transmembrane region" description="Helical" evidence="7">
    <location>
        <begin position="230"/>
        <end position="258"/>
    </location>
</feature>
<evidence type="ECO:0000256" key="4">
    <source>
        <dbReference type="ARBA" id="ARBA00022679"/>
    </source>
</evidence>
<dbReference type="Pfam" id="PF16927">
    <property type="entry name" value="HisKA_7TM"/>
    <property type="match status" value="1"/>
</dbReference>
<dbReference type="InterPro" id="IPR029016">
    <property type="entry name" value="GAF-like_dom_sf"/>
</dbReference>
<feature type="transmembrane region" description="Helical" evidence="7">
    <location>
        <begin position="36"/>
        <end position="55"/>
    </location>
</feature>
<evidence type="ECO:0000259" key="8">
    <source>
        <dbReference type="PROSITE" id="PS50109"/>
    </source>
</evidence>
<dbReference type="PRINTS" id="PR00344">
    <property type="entry name" value="BCTRLSENSOR"/>
</dbReference>
<dbReference type="FunFam" id="3.30.565.10:FF:000006">
    <property type="entry name" value="Sensor histidine kinase WalK"/>
    <property type="match status" value="1"/>
</dbReference>
<dbReference type="InterPro" id="IPR003594">
    <property type="entry name" value="HATPase_dom"/>
</dbReference>
<feature type="transmembrane region" description="Helical" evidence="7">
    <location>
        <begin position="138"/>
        <end position="159"/>
    </location>
</feature>
<gene>
    <name evidence="9" type="ORF">COU97_02135</name>
</gene>
<evidence type="ECO:0000256" key="2">
    <source>
        <dbReference type="ARBA" id="ARBA00012438"/>
    </source>
</evidence>
<evidence type="ECO:0000256" key="1">
    <source>
        <dbReference type="ARBA" id="ARBA00000085"/>
    </source>
</evidence>
<dbReference type="InterPro" id="IPR036890">
    <property type="entry name" value="HATPase_C_sf"/>
</dbReference>
<dbReference type="EMBL" id="PFEM01000031">
    <property type="protein sequence ID" value="PJE69990.1"/>
    <property type="molecule type" value="Genomic_DNA"/>
</dbReference>
<dbReference type="SUPFAM" id="SSF55781">
    <property type="entry name" value="GAF domain-like"/>
    <property type="match status" value="1"/>
</dbReference>
<dbReference type="Gene3D" id="3.30.450.40">
    <property type="match status" value="1"/>
</dbReference>
<evidence type="ECO:0000313" key="9">
    <source>
        <dbReference type="EMBL" id="PJE69990.1"/>
    </source>
</evidence>
<dbReference type="InterPro" id="IPR003661">
    <property type="entry name" value="HisK_dim/P_dom"/>
</dbReference>
<evidence type="ECO:0000256" key="5">
    <source>
        <dbReference type="ARBA" id="ARBA00022777"/>
    </source>
</evidence>
<keyword evidence="5" id="KW-0418">Kinase</keyword>
<dbReference type="SMART" id="SM00388">
    <property type="entry name" value="HisKA"/>
    <property type="match status" value="1"/>
</dbReference>
<sequence>MNLLNFSLLVVGTVNFSLAFFIFFRKGKNVINQSFALFVLNSCLWAFSIAFFLMAPNVTVALFWNRLIYICGTLSAILFLSFSMTFVEKKNFINTWGLIFSLPPLIFIFLILFTDLFIQQITITPAGIDVDLGIAYTAWTVFFVLFFGWGVIELFVKYFDSRGIIRTQIKYILFAILATMVGAYSFNILLPLFGNYRYIHVGPFFTTVMVAIIAYAIAKHHFLDIRLVIARFFSYALLLVIFASLYSAAIFLASYIIFDFSIPPKTLVFLITLTVGISFSFQPIKKFLESATDEVFYKEGYDSEVFLKEIGNIMSATLSLDDLSQNFLEFIVKNFKISQANLILFEGKRHFKVYGFPKRAHFTEEQIRGLRRFDDGVIIFEELNKAPLGEILRQHQMTACSFLEAKGKKIGLLLLGEKLSGDVLSSQDIKVVEIMTPQAAVTVQNAQAFDEIQQFNITLNQKISHATAKLKRANVRLQELSKLKDEFVSIASHELRTPMTAIKSYLWLALNRGKLDAKTQKNLGRAFDSTERTINLVKDMLTVSRIEGRRLDVNKVPFDLVDLAKQIYNDLKIQAEEKQINFGLQLPKTVLTVTADRDRIGEVMINVIGNALKFTPNQGKVIVHLEKAGNQAQVDVIDNGPGIPKQGLSTLFKKFSRMEHSFSKLAEQPGTGLGLYIAKQILTLHQGKIWVKSRVGRGSTFSFSLPCPKRS</sequence>
<dbReference type="SMART" id="SM00387">
    <property type="entry name" value="HATPase_c"/>
    <property type="match status" value="1"/>
</dbReference>
<dbReference type="InterPro" id="IPR050736">
    <property type="entry name" value="Sensor_HK_Regulatory"/>
</dbReference>
<evidence type="ECO:0000256" key="7">
    <source>
        <dbReference type="SAM" id="Phobius"/>
    </source>
</evidence>
<feature type="transmembrane region" description="Helical" evidence="7">
    <location>
        <begin position="6"/>
        <end position="24"/>
    </location>
</feature>
<dbReference type="InterPro" id="IPR004358">
    <property type="entry name" value="Sig_transdc_His_kin-like_C"/>
</dbReference>
<evidence type="ECO:0000256" key="3">
    <source>
        <dbReference type="ARBA" id="ARBA00022553"/>
    </source>
</evidence>
<dbReference type="Gene3D" id="1.10.287.130">
    <property type="match status" value="1"/>
</dbReference>
<protein>
    <recommendedName>
        <fullName evidence="2">histidine kinase</fullName>
        <ecNumber evidence="2">2.7.13.3</ecNumber>
    </recommendedName>
</protein>
<feature type="domain" description="Histidine kinase" evidence="8">
    <location>
        <begin position="490"/>
        <end position="709"/>
    </location>
</feature>
<feature type="transmembrane region" description="Helical" evidence="7">
    <location>
        <begin position="99"/>
        <end position="118"/>
    </location>
</feature>
<dbReference type="SUPFAM" id="SSF55874">
    <property type="entry name" value="ATPase domain of HSP90 chaperone/DNA topoisomerase II/histidine kinase"/>
    <property type="match status" value="1"/>
</dbReference>
<keyword evidence="4" id="KW-0808">Transferase</keyword>
<keyword evidence="6" id="KW-0902">Two-component regulatory system</keyword>
<dbReference type="InterPro" id="IPR031621">
    <property type="entry name" value="HisKA_7TM"/>
</dbReference>
<dbReference type="Pfam" id="PF02518">
    <property type="entry name" value="HATPase_c"/>
    <property type="match status" value="1"/>
</dbReference>
<feature type="transmembrane region" description="Helical" evidence="7">
    <location>
        <begin position="171"/>
        <end position="192"/>
    </location>
</feature>
<evidence type="ECO:0000313" key="10">
    <source>
        <dbReference type="Proteomes" id="UP000231579"/>
    </source>
</evidence>
<accession>A0A2M8L6W2</accession>
<dbReference type="Pfam" id="PF00512">
    <property type="entry name" value="HisKA"/>
    <property type="match status" value="1"/>
</dbReference>
<name>A0A2M8L6W2_9BACT</name>
<keyword evidence="7" id="KW-0472">Membrane</keyword>